<dbReference type="InterPro" id="IPR027417">
    <property type="entry name" value="P-loop_NTPase"/>
</dbReference>
<name>A0ABW4VW85_9BACI</name>
<comment type="similarity">
    <text evidence="1">Belongs to the ABC transporter superfamily.</text>
</comment>
<dbReference type="Proteomes" id="UP001597383">
    <property type="component" value="Unassembled WGS sequence"/>
</dbReference>
<evidence type="ECO:0000256" key="2">
    <source>
        <dbReference type="ARBA" id="ARBA00022448"/>
    </source>
</evidence>
<keyword evidence="7" id="KW-1185">Reference proteome</keyword>
<protein>
    <submittedName>
        <fullName evidence="6">ABC transporter ATP-binding protein</fullName>
    </submittedName>
</protein>
<feature type="domain" description="ABC transporter" evidence="5">
    <location>
        <begin position="5"/>
        <end position="233"/>
    </location>
</feature>
<gene>
    <name evidence="6" type="ORF">ACFSJF_04055</name>
</gene>
<dbReference type="GO" id="GO:0005524">
    <property type="term" value="F:ATP binding"/>
    <property type="evidence" value="ECO:0007669"/>
    <property type="project" value="UniProtKB-KW"/>
</dbReference>
<evidence type="ECO:0000256" key="1">
    <source>
        <dbReference type="ARBA" id="ARBA00005417"/>
    </source>
</evidence>
<evidence type="ECO:0000313" key="6">
    <source>
        <dbReference type="EMBL" id="MFD2043448.1"/>
    </source>
</evidence>
<dbReference type="InterPro" id="IPR003593">
    <property type="entry name" value="AAA+_ATPase"/>
</dbReference>
<keyword evidence="4 6" id="KW-0067">ATP-binding</keyword>
<evidence type="ECO:0000256" key="3">
    <source>
        <dbReference type="ARBA" id="ARBA00022741"/>
    </source>
</evidence>
<evidence type="ECO:0000256" key="4">
    <source>
        <dbReference type="ARBA" id="ARBA00022840"/>
    </source>
</evidence>
<dbReference type="PROSITE" id="PS50893">
    <property type="entry name" value="ABC_TRANSPORTER_2"/>
    <property type="match status" value="1"/>
</dbReference>
<evidence type="ECO:0000313" key="7">
    <source>
        <dbReference type="Proteomes" id="UP001597383"/>
    </source>
</evidence>
<sequence length="306" mass="34211">MDNIIYTENLSKSYKGVKAVENVCLQVKRGEIYGFLGLNGAGKTTTIRMLLGMIRPSSGSCFVNGQKVSAGNYEIWKQVGYMVETPYAYPDLTVRENLEIASNHHKIQDKSTIDRVIERLDLIPYEHRKAKHLSMGNSQRLGIAKALLHEPQVLLLDEPTNGLDPAGIVEIRELLQELAYKKGTTIFISSHILGEISKIATKIGIIHQGQLVQELRKEELDKNRIVKLLINTKDRNEAKITLAGLGYDFWENENGVLETQSEDAVNHPENIAKALVKGNHPPTLLLVEEEDLESYFLRVIGEKGGA</sequence>
<keyword evidence="2" id="KW-0813">Transport</keyword>
<accession>A0ABW4VW85</accession>
<dbReference type="PANTHER" id="PTHR43335">
    <property type="entry name" value="ABC TRANSPORTER, ATP-BINDING PROTEIN"/>
    <property type="match status" value="1"/>
</dbReference>
<reference evidence="7" key="1">
    <citation type="journal article" date="2019" name="Int. J. Syst. Evol. Microbiol.">
        <title>The Global Catalogue of Microorganisms (GCM) 10K type strain sequencing project: providing services to taxonomists for standard genome sequencing and annotation.</title>
        <authorList>
            <consortium name="The Broad Institute Genomics Platform"/>
            <consortium name="The Broad Institute Genome Sequencing Center for Infectious Disease"/>
            <person name="Wu L."/>
            <person name="Ma J."/>
        </authorList>
    </citation>
    <scope>NUCLEOTIDE SEQUENCE [LARGE SCALE GENOMIC DNA]</scope>
    <source>
        <strain evidence="7">R28</strain>
    </source>
</reference>
<dbReference type="Pfam" id="PF00005">
    <property type="entry name" value="ABC_tran"/>
    <property type="match status" value="1"/>
</dbReference>
<dbReference type="RefSeq" id="WP_377555173.1">
    <property type="nucleotide sequence ID" value="NZ_JBHUHQ010000008.1"/>
</dbReference>
<dbReference type="EMBL" id="JBHUHQ010000008">
    <property type="protein sequence ID" value="MFD2043448.1"/>
    <property type="molecule type" value="Genomic_DNA"/>
</dbReference>
<dbReference type="SUPFAM" id="SSF52540">
    <property type="entry name" value="P-loop containing nucleoside triphosphate hydrolases"/>
    <property type="match status" value="1"/>
</dbReference>
<organism evidence="6 7">
    <name type="scientific">Ornithinibacillus salinisoli</name>
    <dbReference type="NCBI Taxonomy" id="1848459"/>
    <lineage>
        <taxon>Bacteria</taxon>
        <taxon>Bacillati</taxon>
        <taxon>Bacillota</taxon>
        <taxon>Bacilli</taxon>
        <taxon>Bacillales</taxon>
        <taxon>Bacillaceae</taxon>
        <taxon>Ornithinibacillus</taxon>
    </lineage>
</organism>
<dbReference type="InterPro" id="IPR003439">
    <property type="entry name" value="ABC_transporter-like_ATP-bd"/>
</dbReference>
<keyword evidence="3" id="KW-0547">Nucleotide-binding</keyword>
<dbReference type="Gene3D" id="3.40.50.300">
    <property type="entry name" value="P-loop containing nucleotide triphosphate hydrolases"/>
    <property type="match status" value="1"/>
</dbReference>
<evidence type="ECO:0000259" key="5">
    <source>
        <dbReference type="PROSITE" id="PS50893"/>
    </source>
</evidence>
<comment type="caution">
    <text evidence="6">The sequence shown here is derived from an EMBL/GenBank/DDBJ whole genome shotgun (WGS) entry which is preliminary data.</text>
</comment>
<dbReference type="PANTHER" id="PTHR43335:SF4">
    <property type="entry name" value="ABC TRANSPORTER, ATP-BINDING PROTEIN"/>
    <property type="match status" value="1"/>
</dbReference>
<proteinExistence type="inferred from homology"/>
<dbReference type="SMART" id="SM00382">
    <property type="entry name" value="AAA"/>
    <property type="match status" value="1"/>
</dbReference>